<dbReference type="EMBL" id="JAKNSF020000041">
    <property type="protein sequence ID" value="KAK7726810.1"/>
    <property type="molecule type" value="Genomic_DNA"/>
</dbReference>
<dbReference type="Proteomes" id="UP001430848">
    <property type="component" value="Unassembled WGS sequence"/>
</dbReference>
<reference evidence="1 2" key="1">
    <citation type="submission" date="2024-02" db="EMBL/GenBank/DDBJ databases">
        <title>De novo assembly and annotation of 12 fungi associated with fruit tree decline syndrome in Ontario, Canada.</title>
        <authorList>
            <person name="Sulman M."/>
            <person name="Ellouze W."/>
            <person name="Ilyukhin E."/>
        </authorList>
    </citation>
    <scope>NUCLEOTIDE SEQUENCE [LARGE SCALE GENOMIC DNA]</scope>
    <source>
        <strain evidence="1 2">M169</strain>
    </source>
</reference>
<accession>A0ABR1P578</accession>
<gene>
    <name evidence="1" type="ORF">SLS63_007428</name>
</gene>
<organism evidence="1 2">
    <name type="scientific">Diaporthe eres</name>
    <name type="common">Phomopsis oblonga</name>
    <dbReference type="NCBI Taxonomy" id="83184"/>
    <lineage>
        <taxon>Eukaryota</taxon>
        <taxon>Fungi</taxon>
        <taxon>Dikarya</taxon>
        <taxon>Ascomycota</taxon>
        <taxon>Pezizomycotina</taxon>
        <taxon>Sordariomycetes</taxon>
        <taxon>Sordariomycetidae</taxon>
        <taxon>Diaporthales</taxon>
        <taxon>Diaporthaceae</taxon>
        <taxon>Diaporthe</taxon>
        <taxon>Diaporthe eres species complex</taxon>
    </lineage>
</organism>
<name>A0ABR1P578_DIAER</name>
<proteinExistence type="predicted"/>
<evidence type="ECO:0000313" key="1">
    <source>
        <dbReference type="EMBL" id="KAK7726810.1"/>
    </source>
</evidence>
<comment type="caution">
    <text evidence="1">The sequence shown here is derived from an EMBL/GenBank/DDBJ whole genome shotgun (WGS) entry which is preliminary data.</text>
</comment>
<evidence type="ECO:0000313" key="2">
    <source>
        <dbReference type="Proteomes" id="UP001430848"/>
    </source>
</evidence>
<sequence length="297" mass="32916">MSQKINPVAEADKAWKNAFVKGPYTGFVMLDYLRGKANLQWTKVLQDGPKKSLKPVTQAMVVADKTPAMANTWAGKTGRCTSFAVNVTYMLEKTYPGVYDFQIYDLGRHRVARCQKTGILIDSSSAKGAFVLPEGEWVRLEGSEGSWKWIKGKSKFERQEGTGVKSSSVIIDKQTAMATCLLELPGASSIPTLFRSVDRAGNAAFHGMVVWVWKSKRLELLPTLASRTHKMVIQFAPQGTDQTNEMCINNLMQFVKQYGGPYGPAQWDTVELVNMEMWSAACAAWGKPVWSEEGKAA</sequence>
<keyword evidence="2" id="KW-1185">Reference proteome</keyword>
<protein>
    <submittedName>
        <fullName evidence="1">Uncharacterized protein</fullName>
    </submittedName>
</protein>